<protein>
    <recommendedName>
        <fullName evidence="3">Capsular polysaccharide biosynthesis protein CpsC</fullName>
    </recommendedName>
</protein>
<evidence type="ECO:0000256" key="9">
    <source>
        <dbReference type="SAM" id="Phobius"/>
    </source>
</evidence>
<evidence type="ECO:0000256" key="3">
    <source>
        <dbReference type="ARBA" id="ARBA00020739"/>
    </source>
</evidence>
<feature type="domain" description="Polysaccharide chain length determinant N-terminal" evidence="10">
    <location>
        <begin position="2"/>
        <end position="91"/>
    </location>
</feature>
<evidence type="ECO:0000259" key="10">
    <source>
        <dbReference type="Pfam" id="PF02706"/>
    </source>
</evidence>
<keyword evidence="6 9" id="KW-1133">Transmembrane helix</keyword>
<evidence type="ECO:0000313" key="11">
    <source>
        <dbReference type="EMBL" id="MBS9338873.1"/>
    </source>
</evidence>
<evidence type="ECO:0000256" key="6">
    <source>
        <dbReference type="ARBA" id="ARBA00022989"/>
    </source>
</evidence>
<keyword evidence="12" id="KW-1185">Reference proteome</keyword>
<organism evidence="11 12">
    <name type="scientific">Fructobacillus broussonetiae</name>
    <dbReference type="NCBI Taxonomy" id="2713173"/>
    <lineage>
        <taxon>Bacteria</taxon>
        <taxon>Bacillati</taxon>
        <taxon>Bacillota</taxon>
        <taxon>Bacilli</taxon>
        <taxon>Lactobacillales</taxon>
        <taxon>Lactobacillaceae</taxon>
        <taxon>Fructobacillus</taxon>
    </lineage>
</organism>
<comment type="caution">
    <text evidence="11">The sequence shown here is derived from an EMBL/GenBank/DDBJ whole genome shotgun (WGS) entry which is preliminary data.</text>
</comment>
<comment type="subcellular location">
    <subcellularLocation>
        <location evidence="1">Cell membrane</location>
        <topology evidence="1">Multi-pass membrane protein</topology>
    </subcellularLocation>
</comment>
<evidence type="ECO:0000256" key="4">
    <source>
        <dbReference type="ARBA" id="ARBA00022475"/>
    </source>
</evidence>
<dbReference type="Pfam" id="PF02706">
    <property type="entry name" value="Wzz"/>
    <property type="match status" value="1"/>
</dbReference>
<evidence type="ECO:0000256" key="8">
    <source>
        <dbReference type="ARBA" id="ARBA00045736"/>
    </source>
</evidence>
<evidence type="ECO:0000256" key="5">
    <source>
        <dbReference type="ARBA" id="ARBA00022692"/>
    </source>
</evidence>
<keyword evidence="5 9" id="KW-0812">Transmembrane</keyword>
<proteinExistence type="inferred from homology"/>
<dbReference type="InterPro" id="IPR003856">
    <property type="entry name" value="LPS_length_determ_N"/>
</dbReference>
<gene>
    <name evidence="11" type="ORF">G6R29_04445</name>
</gene>
<accession>A0ABS5R0A0</accession>
<dbReference type="Proteomes" id="UP001519504">
    <property type="component" value="Unassembled WGS sequence"/>
</dbReference>
<keyword evidence="4" id="KW-1003">Cell membrane</keyword>
<evidence type="ECO:0000256" key="7">
    <source>
        <dbReference type="ARBA" id="ARBA00023136"/>
    </source>
</evidence>
<evidence type="ECO:0000256" key="1">
    <source>
        <dbReference type="ARBA" id="ARBA00004651"/>
    </source>
</evidence>
<evidence type="ECO:0000256" key="2">
    <source>
        <dbReference type="ARBA" id="ARBA00006683"/>
    </source>
</evidence>
<dbReference type="InterPro" id="IPR050445">
    <property type="entry name" value="Bact_polysacc_biosynth/exp"/>
</dbReference>
<comment type="function">
    <text evidence="8">Required for CpsD phosphorylation. Involved in the regulation of capsular polysaccharide biosynthesis. May be part of a complex that directs the coordinated polymerization and export to the cell surface of the capsular polysaccharide.</text>
</comment>
<reference evidence="11 12" key="1">
    <citation type="submission" date="2020-02" db="EMBL/GenBank/DDBJ databases">
        <title>Fructobacillus sp. isolated from paper mulberry of Taiwan.</title>
        <authorList>
            <person name="Lin S.-T."/>
        </authorList>
    </citation>
    <scope>NUCLEOTIDE SEQUENCE [LARGE SCALE GENOMIC DNA]</scope>
    <source>
        <strain evidence="11 12">M2-14</strain>
    </source>
</reference>
<dbReference type="EMBL" id="JAAMFK010000004">
    <property type="protein sequence ID" value="MBS9338873.1"/>
    <property type="molecule type" value="Genomic_DNA"/>
</dbReference>
<keyword evidence="7 9" id="KW-0472">Membrane</keyword>
<dbReference type="PANTHER" id="PTHR32309">
    <property type="entry name" value="TYROSINE-PROTEIN KINASE"/>
    <property type="match status" value="1"/>
</dbReference>
<name>A0ABS5R0A0_9LACO</name>
<dbReference type="RefSeq" id="WP_213809153.1">
    <property type="nucleotide sequence ID" value="NZ_JAAMFK010000004.1"/>
</dbReference>
<feature type="transmembrane region" description="Helical" evidence="9">
    <location>
        <begin position="12"/>
        <end position="33"/>
    </location>
</feature>
<comment type="similarity">
    <text evidence="2">Belongs to the CpsC/CapA family.</text>
</comment>
<sequence>MEFTLRDLLKRFVRYSWLIVLAVIAFSAIGYLYSKSAKVTTNYSASRSVIVAKNNTDVKDPNSRVQADRSLIATYEKIAQDDSIISEVKNSLPFKMKKADIASAVTVDNPTDTLMLAFKSGGETPEKAKTLANTYAEVFAKKAVQIYPDMGDVRLLSEANGSDVIQSGMKSTKKLTIFGAVFGLALSAFLILLVGAITNYYQFKRAI</sequence>
<evidence type="ECO:0000313" key="12">
    <source>
        <dbReference type="Proteomes" id="UP001519504"/>
    </source>
</evidence>
<feature type="transmembrane region" description="Helical" evidence="9">
    <location>
        <begin position="175"/>
        <end position="201"/>
    </location>
</feature>
<dbReference type="PANTHER" id="PTHR32309:SF31">
    <property type="entry name" value="CAPSULAR EXOPOLYSACCHARIDE FAMILY"/>
    <property type="match status" value="1"/>
</dbReference>